<gene>
    <name evidence="3" type="ORF">FB4_0147</name>
</gene>
<evidence type="ECO:0000256" key="2">
    <source>
        <dbReference type="SAM" id="Phobius"/>
    </source>
</evidence>
<feature type="transmembrane region" description="Helical" evidence="2">
    <location>
        <begin position="12"/>
        <end position="34"/>
    </location>
</feature>
<dbReference type="RefSeq" id="WP_007931972.1">
    <property type="nucleotide sequence ID" value="NZ_AKVJ01000011.1"/>
</dbReference>
<keyword evidence="2" id="KW-1133">Transmembrane helix</keyword>
<dbReference type="Proteomes" id="UP000004324">
    <property type="component" value="Unassembled WGS sequence"/>
</dbReference>
<evidence type="ECO:0000313" key="3">
    <source>
        <dbReference type="EMBL" id="EIW19896.1"/>
    </source>
</evidence>
<dbReference type="AlphaFoldDB" id="I9LHP1"/>
<accession>I9LHP1</accession>
<feature type="compositionally biased region" description="Low complexity" evidence="1">
    <location>
        <begin position="135"/>
        <end position="147"/>
    </location>
</feature>
<keyword evidence="4" id="KW-1185">Reference proteome</keyword>
<keyword evidence="2" id="KW-0812">Transmembrane</keyword>
<dbReference type="OrthoDB" id="1680931at2"/>
<reference evidence="3 4" key="1">
    <citation type="journal article" date="2012" name="J. Bacteriol.">
        <title>Draft Genome Sequences for Two Metal-Reducing Pelosinus fermentans Strains Isolated from a Cr(VI)-Contaminated Site and for Type Strain R7.</title>
        <authorList>
            <person name="Brown S.D."/>
            <person name="Podar M."/>
            <person name="Klingeman D.M."/>
            <person name="Johnson C.M."/>
            <person name="Yang Z.K."/>
            <person name="Utturkar S.M."/>
            <person name="Land M.L."/>
            <person name="Mosher J.J."/>
            <person name="Hurt R.A.Jr."/>
            <person name="Phelps T.J."/>
            <person name="Palumbo A.V."/>
            <person name="Arkin A.P."/>
            <person name="Hazen T.C."/>
            <person name="Elias D.A."/>
        </authorList>
    </citation>
    <scope>NUCLEOTIDE SEQUENCE [LARGE SCALE GENOMIC DNA]</scope>
    <source>
        <strain evidence="3 4">B4</strain>
    </source>
</reference>
<feature type="region of interest" description="Disordered" evidence="1">
    <location>
        <begin position="123"/>
        <end position="147"/>
    </location>
</feature>
<keyword evidence="2" id="KW-0472">Membrane</keyword>
<sequence>MKVDDILEKYKGKVIPVATGLAIVAVVILLYMLWAHAHKPQPVTTSISQNEAQSVPGAKAVMDAAQVPTTLFQQQEVAAGIKAAANQKPDDVINTTAKNYVAAADAYKEAVGGDAVVIVDPAHPDKAPPKVGDQVTSTDTSGKTTTTTVTDNTPIKLDAHIIKAYPKYLDTVAIDQASVIIMHQVQVKVPRIPLLLPKGEVGYVGVYNRYDYKHSENYVGIALTITK</sequence>
<dbReference type="PATRIC" id="fig|1149862.3.peg.1049"/>
<proteinExistence type="predicted"/>
<comment type="caution">
    <text evidence="3">The sequence shown here is derived from an EMBL/GenBank/DDBJ whole genome shotgun (WGS) entry which is preliminary data.</text>
</comment>
<evidence type="ECO:0000313" key="4">
    <source>
        <dbReference type="Proteomes" id="UP000004324"/>
    </source>
</evidence>
<dbReference type="EMBL" id="AKVJ01000011">
    <property type="protein sequence ID" value="EIW19896.1"/>
    <property type="molecule type" value="Genomic_DNA"/>
</dbReference>
<name>I9LHP1_9FIRM</name>
<evidence type="ECO:0000256" key="1">
    <source>
        <dbReference type="SAM" id="MobiDB-lite"/>
    </source>
</evidence>
<protein>
    <submittedName>
        <fullName evidence="3">Uncharacterized protein</fullName>
    </submittedName>
</protein>
<organism evidence="3 4">
    <name type="scientific">Pelosinus fermentans B4</name>
    <dbReference type="NCBI Taxonomy" id="1149862"/>
    <lineage>
        <taxon>Bacteria</taxon>
        <taxon>Bacillati</taxon>
        <taxon>Bacillota</taxon>
        <taxon>Negativicutes</taxon>
        <taxon>Selenomonadales</taxon>
        <taxon>Sporomusaceae</taxon>
        <taxon>Pelosinus</taxon>
    </lineage>
</organism>